<keyword evidence="2" id="KW-0813">Transport</keyword>
<feature type="transmembrane region" description="Helical" evidence="6">
    <location>
        <begin position="381"/>
        <end position="406"/>
    </location>
</feature>
<dbReference type="InterPro" id="IPR020846">
    <property type="entry name" value="MFS_dom"/>
</dbReference>
<feature type="domain" description="Major facilitator superfamily (MFS) profile" evidence="7">
    <location>
        <begin position="22"/>
        <end position="436"/>
    </location>
</feature>
<proteinExistence type="predicted"/>
<feature type="transmembrane region" description="Helical" evidence="6">
    <location>
        <begin position="348"/>
        <end position="369"/>
    </location>
</feature>
<feature type="transmembrane region" description="Helical" evidence="6">
    <location>
        <begin position="148"/>
        <end position="170"/>
    </location>
</feature>
<evidence type="ECO:0000256" key="6">
    <source>
        <dbReference type="SAM" id="Phobius"/>
    </source>
</evidence>
<feature type="transmembrane region" description="Helical" evidence="6">
    <location>
        <begin position="91"/>
        <end position="108"/>
    </location>
</feature>
<evidence type="ECO:0000256" key="2">
    <source>
        <dbReference type="ARBA" id="ARBA00022448"/>
    </source>
</evidence>
<sequence>MGKSRSVDFLDRVSLSRFHYQLLLLGSLVYCFTAMNVMLIAAVLPSIIAEFKLEQQPLVSGLLLSAGYLGMFVGAISCGILADIIGRKKTLLLTLLIMTVFTALNSIAPDPASLAILRFLAGIGLGGSLPQPGVYVSEYVPARYRGRFLGLVETSWVYGALLSLAFPYLLFPAFGWRLTFLVALVPLFLIPIVLVYAPESLRYLQLKGRAKEVVDLLRKHGLVLESLEETGSEKPTRPRYSILEALKELWSRDYWKRTLVLWIMWAVLVYTYHGIFIWLPTFYVRELGLTVVRSIEWVLIVTLAQVPGYYSAAFLLDRLGRKSVAAVYLTAAGVGSALLSMAATPMEILLWSVVVSFFNLGAWSALYAYTPELYPTRIRGTGAGAAASIGRVAGIIAPTATPLLYVSGGLPAAFTVFSLTHLSGAAAVLLLGIETKGKALEEIAE</sequence>
<dbReference type="GO" id="GO:0022857">
    <property type="term" value="F:transmembrane transporter activity"/>
    <property type="evidence" value="ECO:0007669"/>
    <property type="project" value="InterPro"/>
</dbReference>
<dbReference type="PANTHER" id="PTHR23511">
    <property type="entry name" value="SYNAPTIC VESICLE GLYCOPROTEIN 2"/>
    <property type="match status" value="1"/>
</dbReference>
<feature type="transmembrane region" description="Helical" evidence="6">
    <location>
        <begin position="259"/>
        <end position="283"/>
    </location>
</feature>
<accession>A0A7C5LA83</accession>
<feature type="transmembrane region" description="Helical" evidence="6">
    <location>
        <begin position="323"/>
        <end position="342"/>
    </location>
</feature>
<evidence type="ECO:0000256" key="5">
    <source>
        <dbReference type="ARBA" id="ARBA00023136"/>
    </source>
</evidence>
<dbReference type="InterPro" id="IPR005828">
    <property type="entry name" value="MFS_sugar_transport-like"/>
</dbReference>
<dbReference type="CDD" id="cd17316">
    <property type="entry name" value="MFS_SV2_like"/>
    <property type="match status" value="1"/>
</dbReference>
<dbReference type="PROSITE" id="PS50850">
    <property type="entry name" value="MFS"/>
    <property type="match status" value="1"/>
</dbReference>
<feature type="transmembrane region" description="Helical" evidence="6">
    <location>
        <begin position="61"/>
        <end position="84"/>
    </location>
</feature>
<evidence type="ECO:0000259" key="7">
    <source>
        <dbReference type="PROSITE" id="PS50850"/>
    </source>
</evidence>
<dbReference type="GO" id="GO:0016020">
    <property type="term" value="C:membrane"/>
    <property type="evidence" value="ECO:0007669"/>
    <property type="project" value="UniProtKB-SubCell"/>
</dbReference>
<keyword evidence="3 6" id="KW-0812">Transmembrane</keyword>
<feature type="transmembrane region" description="Helical" evidence="6">
    <location>
        <begin position="21"/>
        <end position="49"/>
    </location>
</feature>
<dbReference type="EMBL" id="DRWN01000025">
    <property type="protein sequence ID" value="HHK68104.1"/>
    <property type="molecule type" value="Genomic_DNA"/>
</dbReference>
<dbReference type="PANTHER" id="PTHR23511:SF34">
    <property type="entry name" value="SYNAPTIC VESICLE GLYCOPROTEIN 2"/>
    <property type="match status" value="1"/>
</dbReference>
<dbReference type="Gene3D" id="1.20.1250.20">
    <property type="entry name" value="MFS general substrate transporter like domains"/>
    <property type="match status" value="2"/>
</dbReference>
<feature type="transmembrane region" description="Helical" evidence="6">
    <location>
        <begin position="295"/>
        <end position="316"/>
    </location>
</feature>
<organism evidence="8">
    <name type="scientific">Caldiarchaeum subterraneum</name>
    <dbReference type="NCBI Taxonomy" id="311458"/>
    <lineage>
        <taxon>Archaea</taxon>
        <taxon>Nitrososphaerota</taxon>
        <taxon>Candidatus Caldarchaeales</taxon>
        <taxon>Candidatus Caldarchaeaceae</taxon>
        <taxon>Candidatus Caldarchaeum</taxon>
    </lineage>
</organism>
<dbReference type="Pfam" id="PF00083">
    <property type="entry name" value="Sugar_tr"/>
    <property type="match status" value="1"/>
</dbReference>
<keyword evidence="4 6" id="KW-1133">Transmembrane helix</keyword>
<evidence type="ECO:0000256" key="3">
    <source>
        <dbReference type="ARBA" id="ARBA00022692"/>
    </source>
</evidence>
<dbReference type="SUPFAM" id="SSF103473">
    <property type="entry name" value="MFS general substrate transporter"/>
    <property type="match status" value="1"/>
</dbReference>
<comment type="subcellular location">
    <subcellularLocation>
        <location evidence="1">Membrane</location>
        <topology evidence="1">Multi-pass membrane protein</topology>
    </subcellularLocation>
</comment>
<evidence type="ECO:0000256" key="4">
    <source>
        <dbReference type="ARBA" id="ARBA00022989"/>
    </source>
</evidence>
<name>A0A7C5LA83_CALS0</name>
<feature type="transmembrane region" description="Helical" evidence="6">
    <location>
        <begin position="114"/>
        <end position="136"/>
    </location>
</feature>
<protein>
    <submittedName>
        <fullName evidence="8">MFS transporter</fullName>
    </submittedName>
</protein>
<dbReference type="InterPro" id="IPR036259">
    <property type="entry name" value="MFS_trans_sf"/>
</dbReference>
<feature type="transmembrane region" description="Helical" evidence="6">
    <location>
        <begin position="412"/>
        <end position="433"/>
    </location>
</feature>
<dbReference type="PROSITE" id="PS00217">
    <property type="entry name" value="SUGAR_TRANSPORT_2"/>
    <property type="match status" value="1"/>
</dbReference>
<evidence type="ECO:0000256" key="1">
    <source>
        <dbReference type="ARBA" id="ARBA00004141"/>
    </source>
</evidence>
<gene>
    <name evidence="8" type="ORF">ENM11_02985</name>
</gene>
<dbReference type="AlphaFoldDB" id="A0A7C5LA83"/>
<reference evidence="8" key="1">
    <citation type="journal article" date="2020" name="mSystems">
        <title>Genome- and Community-Level Interaction Insights into Carbon Utilization and Element Cycling Functions of Hydrothermarchaeota in Hydrothermal Sediment.</title>
        <authorList>
            <person name="Zhou Z."/>
            <person name="Liu Y."/>
            <person name="Xu W."/>
            <person name="Pan J."/>
            <person name="Luo Z.H."/>
            <person name="Li M."/>
        </authorList>
    </citation>
    <scope>NUCLEOTIDE SEQUENCE [LARGE SCALE GENOMIC DNA]</scope>
    <source>
        <strain evidence="8">SpSt-1056</strain>
    </source>
</reference>
<comment type="caution">
    <text evidence="8">The sequence shown here is derived from an EMBL/GenBank/DDBJ whole genome shotgun (WGS) entry which is preliminary data.</text>
</comment>
<keyword evidence="5 6" id="KW-0472">Membrane</keyword>
<feature type="transmembrane region" description="Helical" evidence="6">
    <location>
        <begin position="176"/>
        <end position="197"/>
    </location>
</feature>
<dbReference type="InterPro" id="IPR005829">
    <property type="entry name" value="Sugar_transporter_CS"/>
</dbReference>
<evidence type="ECO:0000313" key="8">
    <source>
        <dbReference type="EMBL" id="HHK68104.1"/>
    </source>
</evidence>